<evidence type="ECO:0000313" key="1">
    <source>
        <dbReference type="EMBL" id="MCI3245588.1"/>
    </source>
</evidence>
<name>A0ABS9XU25_9ACTN</name>
<gene>
    <name evidence="1" type="ORF">MQN93_38355</name>
</gene>
<protein>
    <submittedName>
        <fullName evidence="1">Uncharacterized protein</fullName>
    </submittedName>
</protein>
<sequence length="200" mass="21369">MASPPEGDGRSTTEILGHERPLVRERWRALSRRARTTVAVTSGAVLLGGGLAYAAANRPPPAPPDPGAAATARITAMEMPHRTGPDLGVTFALDTTSRVTFVGLTEGYDNVFVREPPGLGPGTVLRPGRARLLRAGLDFYCAAPRVRRDTRLLFETPHPRPGLPLLFVIVRNARGESTTPVVPTSAQFDTITRAVDRACG</sequence>
<comment type="caution">
    <text evidence="1">The sequence shown here is derived from an EMBL/GenBank/DDBJ whole genome shotgun (WGS) entry which is preliminary data.</text>
</comment>
<dbReference type="EMBL" id="JALDAX010000022">
    <property type="protein sequence ID" value="MCI3245588.1"/>
    <property type="molecule type" value="Genomic_DNA"/>
</dbReference>
<keyword evidence="2" id="KW-1185">Reference proteome</keyword>
<evidence type="ECO:0000313" key="2">
    <source>
        <dbReference type="Proteomes" id="UP001165270"/>
    </source>
</evidence>
<accession>A0ABS9XU25</accession>
<dbReference type="RefSeq" id="WP_242713115.1">
    <property type="nucleotide sequence ID" value="NZ_JALDAX010000022.1"/>
</dbReference>
<dbReference type="Proteomes" id="UP001165270">
    <property type="component" value="Unassembled WGS sequence"/>
</dbReference>
<reference evidence="1" key="1">
    <citation type="submission" date="2022-03" db="EMBL/GenBank/DDBJ databases">
        <title>Streptomyces 7R015 and 7R016 isolated from Barleria lupulina in Thailand.</title>
        <authorList>
            <person name="Kanchanasin P."/>
            <person name="Phongsopitanun W."/>
            <person name="Tanasupawat S."/>
        </authorList>
    </citation>
    <scope>NUCLEOTIDE SEQUENCE</scope>
    <source>
        <strain evidence="1">7R016</strain>
    </source>
</reference>
<proteinExistence type="predicted"/>
<organism evidence="1 2">
    <name type="scientific">Streptomyces spinosisporus</name>
    <dbReference type="NCBI Taxonomy" id="2927582"/>
    <lineage>
        <taxon>Bacteria</taxon>
        <taxon>Bacillati</taxon>
        <taxon>Actinomycetota</taxon>
        <taxon>Actinomycetes</taxon>
        <taxon>Kitasatosporales</taxon>
        <taxon>Streptomycetaceae</taxon>
        <taxon>Streptomyces</taxon>
    </lineage>
</organism>